<dbReference type="Proteomes" id="UP000235653">
    <property type="component" value="Unassembled WGS sequence"/>
</dbReference>
<name>A0A2P5P652_9CHLR</name>
<dbReference type="Gene3D" id="3.30.420.240">
    <property type="match status" value="1"/>
</dbReference>
<accession>A0A2P5P652</accession>
<evidence type="ECO:0000313" key="1">
    <source>
        <dbReference type="EMBL" id="PPD57774.1"/>
    </source>
</evidence>
<sequence>MNFSSSTIEDFYPYQREVFEAVKDSVLNRRGLTFTVEIARQGGKNELSAWLEARFLAQYLEFPLNIVKCAPTFKPQALISLRRLCDCLDMMNFAGDYAIESGHIVRLGDARAIFMSAEPSANVVGNTAHLLLEVDEAQDVSIEKFDRDFRPMAATRNATTVLYGTPWREGNLLDTVKSRNLELERSDGIKRHFRFDWEEVGRCNADYRSYVEGERARLGENHPTFRTQYALQNVSNGGGFFSDEQLISMAGDFPRCRFPKPGAVYVGGLDFGGEGNAACDSTVLTIAEISTSSPPRGEGREMGLHIVNHYSWTGLPYTLLLQKITDAAKGWGLKRLVADATGLGSPLCSSLKQSLGHRFVSFVFTASSKSTLGYELLAAAGTGRLQLYARDGSMECEECWRQLESAAADYKPNRALNFYVDPSKAHDDYLMSLALTVEAARRYEPRAAVGRSQ</sequence>
<organism evidence="1 2">
    <name type="scientific">Dehalogenimonas etheniformans</name>
    <dbReference type="NCBI Taxonomy" id="1536648"/>
    <lineage>
        <taxon>Bacteria</taxon>
        <taxon>Bacillati</taxon>
        <taxon>Chloroflexota</taxon>
        <taxon>Dehalococcoidia</taxon>
        <taxon>Dehalococcoidales</taxon>
        <taxon>Dehalococcoidaceae</taxon>
        <taxon>Dehalogenimonas</taxon>
    </lineage>
</organism>
<evidence type="ECO:0000313" key="2">
    <source>
        <dbReference type="Proteomes" id="UP000235653"/>
    </source>
</evidence>
<keyword evidence="2" id="KW-1185">Reference proteome</keyword>
<dbReference type="Gene3D" id="3.40.50.300">
    <property type="entry name" value="P-loop containing nucleotide triphosphate hydrolases"/>
    <property type="match status" value="1"/>
</dbReference>
<dbReference type="InterPro" id="IPR027417">
    <property type="entry name" value="P-loop_NTPase"/>
</dbReference>
<gene>
    <name evidence="1" type="ORF">JP09_008545</name>
</gene>
<dbReference type="AlphaFoldDB" id="A0A2P5P652"/>
<proteinExistence type="predicted"/>
<comment type="caution">
    <text evidence="1">The sequence shown here is derived from an EMBL/GenBank/DDBJ whole genome shotgun (WGS) entry which is preliminary data.</text>
</comment>
<reference evidence="1 2" key="1">
    <citation type="journal article" date="2017" name="ISME J.">
        <title>Grape pomace compost harbors organohalide-respiring Dehalogenimonas species with novel reductive dehalogenase genes.</title>
        <authorList>
            <person name="Yang Y."/>
            <person name="Higgins S.A."/>
            <person name="Yan J."/>
            <person name="Simsir B."/>
            <person name="Chourey K."/>
            <person name="Iyer R."/>
            <person name="Hettich R.L."/>
            <person name="Baldwin B."/>
            <person name="Ogles D.M."/>
            <person name="Loffler F.E."/>
        </authorList>
    </citation>
    <scope>NUCLEOTIDE SEQUENCE [LARGE SCALE GENOMIC DNA]</scope>
    <source>
        <strain evidence="1 2">GP</strain>
    </source>
</reference>
<dbReference type="RefSeq" id="WP_102330785.1">
    <property type="nucleotide sequence ID" value="NZ_CP058566.2"/>
</dbReference>
<dbReference type="OrthoDB" id="2985622at2"/>
<dbReference type="EMBL" id="JQAN02000011">
    <property type="protein sequence ID" value="PPD57774.1"/>
    <property type="molecule type" value="Genomic_DNA"/>
</dbReference>
<protein>
    <recommendedName>
        <fullName evidence="3">Terminase large subunit gp17-like C-terminal domain-containing protein</fullName>
    </recommendedName>
</protein>
<evidence type="ECO:0008006" key="3">
    <source>
        <dbReference type="Google" id="ProtNLM"/>
    </source>
</evidence>